<dbReference type="Gramene" id="TVU07225">
    <property type="protein sequence ID" value="TVU07225"/>
    <property type="gene ID" value="EJB05_47270"/>
</dbReference>
<dbReference type="AlphaFoldDB" id="A0A5J9T793"/>
<protein>
    <submittedName>
        <fullName evidence="2">Uncharacterized protein</fullName>
    </submittedName>
</protein>
<proteinExistence type="predicted"/>
<comment type="caution">
    <text evidence="2">The sequence shown here is derived from an EMBL/GenBank/DDBJ whole genome shotgun (WGS) entry which is preliminary data.</text>
</comment>
<keyword evidence="3" id="KW-1185">Reference proteome</keyword>
<feature type="compositionally biased region" description="Basic and acidic residues" evidence="1">
    <location>
        <begin position="50"/>
        <end position="67"/>
    </location>
</feature>
<sequence length="67" mass="7743">MRQLAMAHWAEEAVRGSQRGRLPLPVDGGENPRRRDVIWGRSGSGNNEEDVNRQTDREKMQGERLER</sequence>
<feature type="region of interest" description="Disordered" evidence="1">
    <location>
        <begin position="16"/>
        <end position="67"/>
    </location>
</feature>
<evidence type="ECO:0000313" key="3">
    <source>
        <dbReference type="Proteomes" id="UP000324897"/>
    </source>
</evidence>
<evidence type="ECO:0000313" key="2">
    <source>
        <dbReference type="EMBL" id="TVU07225.1"/>
    </source>
</evidence>
<organism evidence="2 3">
    <name type="scientific">Eragrostis curvula</name>
    <name type="common">weeping love grass</name>
    <dbReference type="NCBI Taxonomy" id="38414"/>
    <lineage>
        <taxon>Eukaryota</taxon>
        <taxon>Viridiplantae</taxon>
        <taxon>Streptophyta</taxon>
        <taxon>Embryophyta</taxon>
        <taxon>Tracheophyta</taxon>
        <taxon>Spermatophyta</taxon>
        <taxon>Magnoliopsida</taxon>
        <taxon>Liliopsida</taxon>
        <taxon>Poales</taxon>
        <taxon>Poaceae</taxon>
        <taxon>PACMAD clade</taxon>
        <taxon>Chloridoideae</taxon>
        <taxon>Eragrostideae</taxon>
        <taxon>Eragrostidinae</taxon>
        <taxon>Eragrostis</taxon>
    </lineage>
</organism>
<dbReference type="EMBL" id="RWGY01000045">
    <property type="protein sequence ID" value="TVU07225.1"/>
    <property type="molecule type" value="Genomic_DNA"/>
</dbReference>
<reference evidence="2 3" key="1">
    <citation type="journal article" date="2019" name="Sci. Rep.">
        <title>A high-quality genome of Eragrostis curvula grass provides insights into Poaceae evolution and supports new strategies to enhance forage quality.</title>
        <authorList>
            <person name="Carballo J."/>
            <person name="Santos B.A.C.M."/>
            <person name="Zappacosta D."/>
            <person name="Garbus I."/>
            <person name="Selva J.P."/>
            <person name="Gallo C.A."/>
            <person name="Diaz A."/>
            <person name="Albertini E."/>
            <person name="Caccamo M."/>
            <person name="Echenique V."/>
        </authorList>
    </citation>
    <scope>NUCLEOTIDE SEQUENCE [LARGE SCALE GENOMIC DNA]</scope>
    <source>
        <strain evidence="3">cv. Victoria</strain>
        <tissue evidence="2">Leaf</tissue>
    </source>
</reference>
<gene>
    <name evidence="2" type="ORF">EJB05_47270</name>
</gene>
<name>A0A5J9T793_9POAL</name>
<dbReference type="Proteomes" id="UP000324897">
    <property type="component" value="Unassembled WGS sequence"/>
</dbReference>
<accession>A0A5J9T793</accession>
<evidence type="ECO:0000256" key="1">
    <source>
        <dbReference type="SAM" id="MobiDB-lite"/>
    </source>
</evidence>